<dbReference type="Proteomes" id="UP000298433">
    <property type="component" value="Unassembled WGS sequence"/>
</dbReference>
<proteinExistence type="predicted"/>
<dbReference type="AlphaFoldDB" id="A0A4V3II26"/>
<gene>
    <name evidence="2" type="ORF">E3T23_08860</name>
</gene>
<feature type="region of interest" description="Disordered" evidence="1">
    <location>
        <begin position="43"/>
        <end position="63"/>
    </location>
</feature>
<dbReference type="EMBL" id="SOGN01000041">
    <property type="protein sequence ID" value="TFC80388.1"/>
    <property type="molecule type" value="Genomic_DNA"/>
</dbReference>
<evidence type="ECO:0000313" key="2">
    <source>
        <dbReference type="EMBL" id="TFC80388.1"/>
    </source>
</evidence>
<evidence type="ECO:0000313" key="3">
    <source>
        <dbReference type="Proteomes" id="UP000298433"/>
    </source>
</evidence>
<dbReference type="RefSeq" id="WP_134370018.1">
    <property type="nucleotide sequence ID" value="NZ_SOGN01000041.1"/>
</dbReference>
<protein>
    <submittedName>
        <fullName evidence="2">Uncharacterized protein</fullName>
    </submittedName>
</protein>
<reference evidence="2 3" key="1">
    <citation type="submission" date="2019-03" db="EMBL/GenBank/DDBJ databases">
        <title>Genomics of glacier-inhabiting Cryobacterium strains.</title>
        <authorList>
            <person name="Liu Q."/>
            <person name="Xin Y.-H."/>
        </authorList>
    </citation>
    <scope>NUCLEOTIDE SEQUENCE [LARGE SCALE GENOMIC DNA]</scope>
    <source>
        <strain evidence="2 3">TMT2-48-2</strain>
    </source>
</reference>
<accession>A0A4V3II26</accession>
<organism evidence="2 3">
    <name type="scientific">Cryobacterium cheniae</name>
    <dbReference type="NCBI Taxonomy" id="1259262"/>
    <lineage>
        <taxon>Bacteria</taxon>
        <taxon>Bacillati</taxon>
        <taxon>Actinomycetota</taxon>
        <taxon>Actinomycetes</taxon>
        <taxon>Micrococcales</taxon>
        <taxon>Microbacteriaceae</taxon>
        <taxon>Cryobacterium</taxon>
    </lineage>
</organism>
<keyword evidence="3" id="KW-1185">Reference proteome</keyword>
<name>A0A4V3II26_9MICO</name>
<comment type="caution">
    <text evidence="2">The sequence shown here is derived from an EMBL/GenBank/DDBJ whole genome shotgun (WGS) entry which is preliminary data.</text>
</comment>
<evidence type="ECO:0000256" key="1">
    <source>
        <dbReference type="SAM" id="MobiDB-lite"/>
    </source>
</evidence>
<sequence>MELRFVAAGVVLGSLLAGDLRQARLHDLLEHIVGHRAVRREADGARRQGEALEVSAHRIDRRG</sequence>